<dbReference type="EMBL" id="LT629750">
    <property type="protein sequence ID" value="SDS79271.1"/>
    <property type="molecule type" value="Genomic_DNA"/>
</dbReference>
<accession>A0A1H1V440</accession>
<evidence type="ECO:0000259" key="1">
    <source>
        <dbReference type="Pfam" id="PF21834"/>
    </source>
</evidence>
<protein>
    <recommendedName>
        <fullName evidence="1">DUF6894 domain-containing protein</fullName>
    </recommendedName>
</protein>
<gene>
    <name evidence="2" type="ORF">SAMN05444158_3228</name>
</gene>
<reference evidence="3" key="1">
    <citation type="submission" date="2016-10" db="EMBL/GenBank/DDBJ databases">
        <authorList>
            <person name="Varghese N."/>
            <person name="Submissions S."/>
        </authorList>
    </citation>
    <scope>NUCLEOTIDE SEQUENCE [LARGE SCALE GENOMIC DNA]</scope>
    <source>
        <strain evidence="3">GAS369</strain>
    </source>
</reference>
<evidence type="ECO:0000313" key="3">
    <source>
        <dbReference type="Proteomes" id="UP000243904"/>
    </source>
</evidence>
<dbReference type="InterPro" id="IPR054189">
    <property type="entry name" value="DUF6894"/>
</dbReference>
<evidence type="ECO:0000313" key="2">
    <source>
        <dbReference type="EMBL" id="SDS79271.1"/>
    </source>
</evidence>
<feature type="domain" description="DUF6894" evidence="1">
    <location>
        <begin position="182"/>
        <end position="244"/>
    </location>
</feature>
<sequence>MSSLVAKLHDAAVAPEAWPDALTALTDAAGVAGAALIIFNKSTGKVDEAHFCGLSAGFKSDYVRHYAALDPYAPLLDGSWKELSECLPDRLLRSSEWYNDFILTCGVRDILGARLVDTSGHCVIFGIHQQIGRSFPDSVDSVVNLADIPLKHAAWRHIERLSSPRPAIFDLSQTEVSAEGSRFYFHVDNGSRYPDETGSVFSTADDATAHAIVVAQELAEDGSWHGSSILVTDDRGHEIVRVRIGR</sequence>
<organism evidence="2 3">
    <name type="scientific">Bradyrhizobium canariense</name>
    <dbReference type="NCBI Taxonomy" id="255045"/>
    <lineage>
        <taxon>Bacteria</taxon>
        <taxon>Pseudomonadati</taxon>
        <taxon>Pseudomonadota</taxon>
        <taxon>Alphaproteobacteria</taxon>
        <taxon>Hyphomicrobiales</taxon>
        <taxon>Nitrobacteraceae</taxon>
        <taxon>Bradyrhizobium</taxon>
    </lineage>
</organism>
<dbReference type="Proteomes" id="UP000243904">
    <property type="component" value="Chromosome I"/>
</dbReference>
<dbReference type="Pfam" id="PF21834">
    <property type="entry name" value="DUF6894"/>
    <property type="match status" value="1"/>
</dbReference>
<proteinExistence type="predicted"/>
<keyword evidence="3" id="KW-1185">Reference proteome</keyword>
<name>A0A1H1V440_9BRAD</name>
<dbReference type="AlphaFoldDB" id="A0A1H1V440"/>